<dbReference type="RefSeq" id="XP_060383343.1">
    <property type="nucleotide sequence ID" value="XM_060522153.1"/>
</dbReference>
<reference evidence="2 3" key="1">
    <citation type="submission" date="2016-10" db="EMBL/GenBank/DDBJ databases">
        <title>The genome sequence of Colletotrichum fioriniae PJ7.</title>
        <authorList>
            <person name="Baroncelli R."/>
        </authorList>
    </citation>
    <scope>NUCLEOTIDE SEQUENCE [LARGE SCALE GENOMIC DNA]</scope>
    <source>
        <strain evidence="2 3">Tom-12</strain>
    </source>
</reference>
<protein>
    <submittedName>
        <fullName evidence="2">Uncharacterized protein</fullName>
    </submittedName>
</protein>
<organism evidence="2 3">
    <name type="scientific">Colletotrichum tamarilloi</name>
    <dbReference type="NCBI Taxonomy" id="1209934"/>
    <lineage>
        <taxon>Eukaryota</taxon>
        <taxon>Fungi</taxon>
        <taxon>Dikarya</taxon>
        <taxon>Ascomycota</taxon>
        <taxon>Pezizomycotina</taxon>
        <taxon>Sordariomycetes</taxon>
        <taxon>Hypocreomycetidae</taxon>
        <taxon>Glomerellales</taxon>
        <taxon>Glomerellaceae</taxon>
        <taxon>Colletotrichum</taxon>
        <taxon>Colletotrichum acutatum species complex</taxon>
    </lineage>
</organism>
<name>A0ABQ9RD54_9PEZI</name>
<evidence type="ECO:0000313" key="2">
    <source>
        <dbReference type="EMBL" id="KAK1501398.1"/>
    </source>
</evidence>
<keyword evidence="3" id="KW-1185">Reference proteome</keyword>
<evidence type="ECO:0000256" key="1">
    <source>
        <dbReference type="SAM" id="MobiDB-lite"/>
    </source>
</evidence>
<dbReference type="GeneID" id="85406391"/>
<dbReference type="EMBL" id="MLFU01000016">
    <property type="protein sequence ID" value="KAK1501398.1"/>
    <property type="molecule type" value="Genomic_DNA"/>
</dbReference>
<feature type="region of interest" description="Disordered" evidence="1">
    <location>
        <begin position="1"/>
        <end position="21"/>
    </location>
</feature>
<sequence length="80" mass="8606">GPIRIDASSYQHGNPTGPHRLRPTLINDRPGSEMVFSGGSAPPSTATRTQNNMHLGIDYSTSSYGSHRSMVVNALQVRQA</sequence>
<gene>
    <name evidence="2" type="ORF">CTAM01_06123</name>
</gene>
<accession>A0ABQ9RD54</accession>
<proteinExistence type="predicted"/>
<dbReference type="Proteomes" id="UP001227543">
    <property type="component" value="Unassembled WGS sequence"/>
</dbReference>
<feature type="non-terminal residue" evidence="2">
    <location>
        <position position="1"/>
    </location>
</feature>
<comment type="caution">
    <text evidence="2">The sequence shown here is derived from an EMBL/GenBank/DDBJ whole genome shotgun (WGS) entry which is preliminary data.</text>
</comment>
<evidence type="ECO:0000313" key="3">
    <source>
        <dbReference type="Proteomes" id="UP001227543"/>
    </source>
</evidence>